<evidence type="ECO:0000256" key="2">
    <source>
        <dbReference type="ARBA" id="ARBA00022692"/>
    </source>
</evidence>
<dbReference type="Gene3D" id="1.20.120.1630">
    <property type="match status" value="1"/>
</dbReference>
<dbReference type="RefSeq" id="WP_254168279.1">
    <property type="nucleotide sequence ID" value="NZ_JAHESF010000033.1"/>
</dbReference>
<reference evidence="6 7" key="1">
    <citation type="submission" date="2021-05" db="EMBL/GenBank/DDBJ databases">
        <title>A Polyphasic approach of four new species of the genus Ohtaekwangia: Ohtaekwangia histidinii sp. nov., Ohtaekwangia cretensis sp. nov., Ohtaekwangia indiensis sp. nov., Ohtaekwangia reichenbachii sp. nov. from diverse environment.</title>
        <authorList>
            <person name="Octaviana S."/>
        </authorList>
    </citation>
    <scope>NUCLEOTIDE SEQUENCE [LARGE SCALE GENOMIC DNA]</scope>
    <source>
        <strain evidence="6 7">PWU4</strain>
    </source>
</reference>
<dbReference type="EMBL" id="JAHESF010000033">
    <property type="protein sequence ID" value="MBT1699987.1"/>
    <property type="molecule type" value="Genomic_DNA"/>
</dbReference>
<dbReference type="AlphaFoldDB" id="A0AAP2DS40"/>
<keyword evidence="2 5" id="KW-0812">Transmembrane</keyword>
<feature type="transmembrane region" description="Helical" evidence="5">
    <location>
        <begin position="12"/>
        <end position="29"/>
    </location>
</feature>
<dbReference type="Proteomes" id="UP001319200">
    <property type="component" value="Unassembled WGS sequence"/>
</dbReference>
<evidence type="ECO:0000256" key="3">
    <source>
        <dbReference type="ARBA" id="ARBA00022989"/>
    </source>
</evidence>
<keyword evidence="3 5" id="KW-1133">Transmembrane helix</keyword>
<dbReference type="InterPro" id="IPR007318">
    <property type="entry name" value="Phopholipid_MeTrfase"/>
</dbReference>
<keyword evidence="4 5" id="KW-0472">Membrane</keyword>
<sequence>MKTPSIVAHLRDVLILPFTVTCIIPYLIYDPVQHFISDHLLIRAVGFLFLLSGLSLFLYTVFLFRTIGKGTLAPWSAKQKLVVVGPYRYCRNPMITGVLFILIGETLVFHSTSILVWAATFFVINTIYFMLSEEPGLLARFGDEYQHYKKHVPRWIPRLTPYDTVE</sequence>
<evidence type="ECO:0000256" key="1">
    <source>
        <dbReference type="ARBA" id="ARBA00004127"/>
    </source>
</evidence>
<comment type="subcellular location">
    <subcellularLocation>
        <location evidence="1">Endomembrane system</location>
        <topology evidence="1">Multi-pass membrane protein</topology>
    </subcellularLocation>
</comment>
<evidence type="ECO:0000256" key="5">
    <source>
        <dbReference type="SAM" id="Phobius"/>
    </source>
</evidence>
<evidence type="ECO:0000313" key="6">
    <source>
        <dbReference type="EMBL" id="MBT1699987.1"/>
    </source>
</evidence>
<evidence type="ECO:0000256" key="4">
    <source>
        <dbReference type="ARBA" id="ARBA00023136"/>
    </source>
</evidence>
<proteinExistence type="predicted"/>
<organism evidence="6 7">
    <name type="scientific">Chryseosolibacter histidini</name>
    <dbReference type="NCBI Taxonomy" id="2782349"/>
    <lineage>
        <taxon>Bacteria</taxon>
        <taxon>Pseudomonadati</taxon>
        <taxon>Bacteroidota</taxon>
        <taxon>Cytophagia</taxon>
        <taxon>Cytophagales</taxon>
        <taxon>Chryseotaleaceae</taxon>
        <taxon>Chryseosolibacter</taxon>
    </lineage>
</organism>
<accession>A0AAP2DS40</accession>
<name>A0AAP2DS40_9BACT</name>
<evidence type="ECO:0000313" key="7">
    <source>
        <dbReference type="Proteomes" id="UP001319200"/>
    </source>
</evidence>
<keyword evidence="7" id="KW-1185">Reference proteome</keyword>
<dbReference type="GO" id="GO:0012505">
    <property type="term" value="C:endomembrane system"/>
    <property type="evidence" value="ECO:0007669"/>
    <property type="project" value="UniProtKB-SubCell"/>
</dbReference>
<protein>
    <submittedName>
        <fullName evidence="6">Isoprenylcysteine carboxylmethyltransferase family protein</fullName>
    </submittedName>
</protein>
<feature type="transmembrane region" description="Helical" evidence="5">
    <location>
        <begin position="41"/>
        <end position="68"/>
    </location>
</feature>
<dbReference type="Pfam" id="PF04191">
    <property type="entry name" value="PEMT"/>
    <property type="match status" value="1"/>
</dbReference>
<gene>
    <name evidence="6" type="ORF">KK083_24080</name>
</gene>
<comment type="caution">
    <text evidence="6">The sequence shown here is derived from an EMBL/GenBank/DDBJ whole genome shotgun (WGS) entry which is preliminary data.</text>
</comment>